<comment type="caution">
    <text evidence="8">The sequence shown here is derived from an EMBL/GenBank/DDBJ whole genome shotgun (WGS) entry which is preliminary data.</text>
</comment>
<accession>A0A2N5H629</accession>
<comment type="subcellular location">
    <subcellularLocation>
        <location evidence="1">Cell membrane</location>
        <topology evidence="1">Multi-pass membrane protein</topology>
    </subcellularLocation>
</comment>
<feature type="transmembrane region" description="Helical" evidence="7">
    <location>
        <begin position="158"/>
        <end position="179"/>
    </location>
</feature>
<dbReference type="OrthoDB" id="2958608at2"/>
<dbReference type="PANTHER" id="PTHR30465">
    <property type="entry name" value="INNER MEMBRANE ABC TRANSPORTER"/>
    <property type="match status" value="1"/>
</dbReference>
<keyword evidence="3" id="KW-1003">Cell membrane</keyword>
<dbReference type="Proteomes" id="UP000234950">
    <property type="component" value="Unassembled WGS sequence"/>
</dbReference>
<evidence type="ECO:0000256" key="4">
    <source>
        <dbReference type="ARBA" id="ARBA00022692"/>
    </source>
</evidence>
<evidence type="ECO:0000256" key="7">
    <source>
        <dbReference type="SAM" id="Phobius"/>
    </source>
</evidence>
<evidence type="ECO:0000256" key="5">
    <source>
        <dbReference type="ARBA" id="ARBA00022989"/>
    </source>
</evidence>
<feature type="transmembrane region" description="Helical" evidence="7">
    <location>
        <begin position="223"/>
        <end position="243"/>
    </location>
</feature>
<keyword evidence="6 7" id="KW-0472">Membrane</keyword>
<keyword evidence="9" id="KW-1185">Reference proteome</keyword>
<evidence type="ECO:0000256" key="1">
    <source>
        <dbReference type="ARBA" id="ARBA00004651"/>
    </source>
</evidence>
<dbReference type="InterPro" id="IPR035906">
    <property type="entry name" value="MetI-like_sf"/>
</dbReference>
<protein>
    <recommendedName>
        <fullName evidence="10">ABC transmembrane type-1 domain-containing protein</fullName>
    </recommendedName>
</protein>
<gene>
    <name evidence="8" type="ORF">CVD27_27625</name>
</gene>
<evidence type="ECO:0000256" key="3">
    <source>
        <dbReference type="ARBA" id="ARBA00022475"/>
    </source>
</evidence>
<dbReference type="PANTHER" id="PTHR30465:SF44">
    <property type="entry name" value="ABC-TYPE DIPEPTIDE_OLIGOPEPTIDE TRANSPORT SYSTEM, PERMEASE COMPONENT"/>
    <property type="match status" value="1"/>
</dbReference>
<sequence length="285" mass="32816">MRGIKFIKRMLLLILQCAVGVEVLALIAVFPVLFENLSFNLSEYLRAIYELNVRIITFDHFLTADGQSSLFPVIFYKYFDSMKMLGLGVLAASVIAFLVAYLSLILFNNKIKYIKNFIEVAESIPDLMLILLLQFMVIMVYKKTGIKLAQVVTIRDEAILLPVISLSVPISLYITKVLIHYIEEELEKPYVILARAKGFTFTYILNVHVLRNIAEGMFGTSKTIFWSMLSTLLVIDYLFNMNGLLRIMLTGRDPFMVGCLLIFVPFFFLFRVYEWVSFEGRKDTQ</sequence>
<evidence type="ECO:0000313" key="8">
    <source>
        <dbReference type="EMBL" id="PLS00985.1"/>
    </source>
</evidence>
<reference evidence="8 9" key="1">
    <citation type="submission" date="2017-11" db="EMBL/GenBank/DDBJ databases">
        <title>Comparitive Functional Genomics of Dry Heat Resistant strains isolated from the Viking Spacecraft.</title>
        <authorList>
            <person name="Seuylemezian A."/>
            <person name="Cooper K."/>
            <person name="Vaishampayan P."/>
        </authorList>
    </citation>
    <scope>NUCLEOTIDE SEQUENCE [LARGE SCALE GENOMIC DNA]</scope>
    <source>
        <strain evidence="8 9">V32-6</strain>
    </source>
</reference>
<dbReference type="GO" id="GO:0005886">
    <property type="term" value="C:plasma membrane"/>
    <property type="evidence" value="ECO:0007669"/>
    <property type="project" value="UniProtKB-SubCell"/>
</dbReference>
<feature type="transmembrane region" description="Helical" evidence="7">
    <location>
        <begin position="12"/>
        <end position="34"/>
    </location>
</feature>
<keyword evidence="2" id="KW-0813">Transport</keyword>
<name>A0A2N5H629_9BACI</name>
<evidence type="ECO:0000256" key="6">
    <source>
        <dbReference type="ARBA" id="ARBA00023136"/>
    </source>
</evidence>
<dbReference type="RefSeq" id="WP_101652480.1">
    <property type="nucleotide sequence ID" value="NZ_PGVE01000109.1"/>
</dbReference>
<evidence type="ECO:0000256" key="2">
    <source>
        <dbReference type="ARBA" id="ARBA00022448"/>
    </source>
</evidence>
<keyword evidence="4 7" id="KW-0812">Transmembrane</keyword>
<dbReference type="EMBL" id="PGVE01000109">
    <property type="protein sequence ID" value="PLS00985.1"/>
    <property type="molecule type" value="Genomic_DNA"/>
</dbReference>
<organism evidence="8 9">
    <name type="scientific">Neobacillus cucumis</name>
    <dbReference type="NCBI Taxonomy" id="1740721"/>
    <lineage>
        <taxon>Bacteria</taxon>
        <taxon>Bacillati</taxon>
        <taxon>Bacillota</taxon>
        <taxon>Bacilli</taxon>
        <taxon>Bacillales</taxon>
        <taxon>Bacillaceae</taxon>
        <taxon>Neobacillus</taxon>
    </lineage>
</organism>
<dbReference type="AlphaFoldDB" id="A0A2N5H629"/>
<evidence type="ECO:0008006" key="10">
    <source>
        <dbReference type="Google" id="ProtNLM"/>
    </source>
</evidence>
<feature type="transmembrane region" description="Helical" evidence="7">
    <location>
        <begin position="85"/>
        <end position="107"/>
    </location>
</feature>
<evidence type="ECO:0000313" key="9">
    <source>
        <dbReference type="Proteomes" id="UP000234950"/>
    </source>
</evidence>
<proteinExistence type="predicted"/>
<feature type="transmembrane region" description="Helical" evidence="7">
    <location>
        <begin position="191"/>
        <end position="211"/>
    </location>
</feature>
<keyword evidence="5 7" id="KW-1133">Transmembrane helix</keyword>
<feature type="transmembrane region" description="Helical" evidence="7">
    <location>
        <begin position="255"/>
        <end position="273"/>
    </location>
</feature>
<dbReference type="SUPFAM" id="SSF161098">
    <property type="entry name" value="MetI-like"/>
    <property type="match status" value="1"/>
</dbReference>